<name>A0A8T3CCS0_DENNO</name>
<dbReference type="Pfam" id="PF14432">
    <property type="entry name" value="DYW_deaminase"/>
    <property type="match status" value="1"/>
</dbReference>
<sequence length="434" mass="47865">MKWVLHDIEEEDKRGSLRCHSEKLALALGLMKTVEEIRIVKNLRMVSVPVEIIGELNTESGAQIGQSTRSCSSNCKQIKMIKNQPLYAHGVFTCLCEAKLLRAITERHPEANRVWLTRNQAQLLNELFLWTSTLAAGEMMMVALKLADNASTTAAVKITVRGSAGVDLGSVGRALGLEPSTVRLNGHFISRGTDLISSLSWKSVLSFFAARGLPAGGSLLDSIVVQGKPTANTGWHSSSDIDHVGHIGFKRKGTLKDEKPGKKNRFLEGQPKEQNIGTKLLANDKCLCIKRQLKLVDHQPSKKGKIGECCSDCHSSSNMKNADRLHVKGSESIADDEKIPRKNQFLEGTTLDQNFGSEQETDDTDFLNCIKKRLKLDDDHPTKKGKIDERNSGLPDEASKLPVETGFNCSFINVFGKRLREDGMAPSVFCEKIK</sequence>
<evidence type="ECO:0000256" key="1">
    <source>
        <dbReference type="SAM" id="MobiDB-lite"/>
    </source>
</evidence>
<proteinExistence type="predicted"/>
<feature type="domain" description="DYW" evidence="2">
    <location>
        <begin position="2"/>
        <end position="46"/>
    </location>
</feature>
<dbReference type="EMBL" id="JAGYWB010000002">
    <property type="protein sequence ID" value="KAI0529525.1"/>
    <property type="molecule type" value="Genomic_DNA"/>
</dbReference>
<dbReference type="Proteomes" id="UP000829196">
    <property type="component" value="Unassembled WGS sequence"/>
</dbReference>
<keyword evidence="4" id="KW-1185">Reference proteome</keyword>
<dbReference type="AlphaFoldDB" id="A0A8T3CCS0"/>
<comment type="caution">
    <text evidence="3">The sequence shown here is derived from an EMBL/GenBank/DDBJ whole genome shotgun (WGS) entry which is preliminary data.</text>
</comment>
<dbReference type="PANTHER" id="PTHR39104:SF1">
    <property type="entry name" value="AMINO ACID-LIGASE"/>
    <property type="match status" value="1"/>
</dbReference>
<reference evidence="3" key="1">
    <citation type="journal article" date="2022" name="Front. Genet.">
        <title>Chromosome-Scale Assembly of the Dendrobium nobile Genome Provides Insights Into the Molecular Mechanism of the Biosynthesis of the Medicinal Active Ingredient of Dendrobium.</title>
        <authorList>
            <person name="Xu Q."/>
            <person name="Niu S.-C."/>
            <person name="Li K.-L."/>
            <person name="Zheng P.-J."/>
            <person name="Zhang X.-J."/>
            <person name="Jia Y."/>
            <person name="Liu Y."/>
            <person name="Niu Y.-X."/>
            <person name="Yu L.-H."/>
            <person name="Chen D.-F."/>
            <person name="Zhang G.-Q."/>
        </authorList>
    </citation>
    <scope>NUCLEOTIDE SEQUENCE</scope>
    <source>
        <tissue evidence="3">Leaf</tissue>
    </source>
</reference>
<accession>A0A8T3CCS0</accession>
<evidence type="ECO:0000259" key="2">
    <source>
        <dbReference type="Pfam" id="PF14432"/>
    </source>
</evidence>
<feature type="compositionally biased region" description="Basic and acidic residues" evidence="1">
    <location>
        <begin position="380"/>
        <end position="391"/>
    </location>
</feature>
<dbReference type="PANTHER" id="PTHR39104">
    <property type="entry name" value="AMINO ACID-LIGASE"/>
    <property type="match status" value="1"/>
</dbReference>
<dbReference type="InterPro" id="IPR032867">
    <property type="entry name" value="DYW_dom"/>
</dbReference>
<evidence type="ECO:0000313" key="3">
    <source>
        <dbReference type="EMBL" id="KAI0529525.1"/>
    </source>
</evidence>
<evidence type="ECO:0000313" key="4">
    <source>
        <dbReference type="Proteomes" id="UP000829196"/>
    </source>
</evidence>
<protein>
    <recommendedName>
        <fullName evidence="2">DYW domain-containing protein</fullName>
    </recommendedName>
</protein>
<gene>
    <name evidence="3" type="ORF">KFK09_002077</name>
</gene>
<feature type="region of interest" description="Disordered" evidence="1">
    <location>
        <begin position="380"/>
        <end position="399"/>
    </location>
</feature>
<dbReference type="OrthoDB" id="751983at2759"/>
<organism evidence="3 4">
    <name type="scientific">Dendrobium nobile</name>
    <name type="common">Orchid</name>
    <dbReference type="NCBI Taxonomy" id="94219"/>
    <lineage>
        <taxon>Eukaryota</taxon>
        <taxon>Viridiplantae</taxon>
        <taxon>Streptophyta</taxon>
        <taxon>Embryophyta</taxon>
        <taxon>Tracheophyta</taxon>
        <taxon>Spermatophyta</taxon>
        <taxon>Magnoliopsida</taxon>
        <taxon>Liliopsida</taxon>
        <taxon>Asparagales</taxon>
        <taxon>Orchidaceae</taxon>
        <taxon>Epidendroideae</taxon>
        <taxon>Malaxideae</taxon>
        <taxon>Dendrobiinae</taxon>
        <taxon>Dendrobium</taxon>
    </lineage>
</organism>
<dbReference type="GO" id="GO:0008270">
    <property type="term" value="F:zinc ion binding"/>
    <property type="evidence" value="ECO:0007669"/>
    <property type="project" value="InterPro"/>
</dbReference>